<name>A0A6A4TP62_SCOMX</name>
<dbReference type="EMBL" id="VEVO01000001">
    <property type="protein sequence ID" value="KAF0046649.1"/>
    <property type="molecule type" value="Genomic_DNA"/>
</dbReference>
<reference evidence="2 3" key="1">
    <citation type="submission" date="2019-06" db="EMBL/GenBank/DDBJ databases">
        <title>Draft genomes of female and male turbot (Scophthalmus maximus).</title>
        <authorList>
            <person name="Xu H."/>
            <person name="Xu X.-W."/>
            <person name="Shao C."/>
            <person name="Chen S."/>
        </authorList>
    </citation>
    <scope>NUCLEOTIDE SEQUENCE [LARGE SCALE GENOMIC DNA]</scope>
    <source>
        <strain evidence="2">Ysfricsl-2016a</strain>
        <tissue evidence="2">Blood</tissue>
    </source>
</reference>
<organism evidence="2 3">
    <name type="scientific">Scophthalmus maximus</name>
    <name type="common">Turbot</name>
    <name type="synonym">Psetta maxima</name>
    <dbReference type="NCBI Taxonomy" id="52904"/>
    <lineage>
        <taxon>Eukaryota</taxon>
        <taxon>Metazoa</taxon>
        <taxon>Chordata</taxon>
        <taxon>Craniata</taxon>
        <taxon>Vertebrata</taxon>
        <taxon>Euteleostomi</taxon>
        <taxon>Actinopterygii</taxon>
        <taxon>Neopterygii</taxon>
        <taxon>Teleostei</taxon>
        <taxon>Neoteleostei</taxon>
        <taxon>Acanthomorphata</taxon>
        <taxon>Carangaria</taxon>
        <taxon>Pleuronectiformes</taxon>
        <taxon>Pleuronectoidei</taxon>
        <taxon>Scophthalmidae</taxon>
        <taxon>Scophthalmus</taxon>
    </lineage>
</organism>
<evidence type="ECO:0000256" key="1">
    <source>
        <dbReference type="SAM" id="MobiDB-lite"/>
    </source>
</evidence>
<dbReference type="Proteomes" id="UP000438429">
    <property type="component" value="Unassembled WGS sequence"/>
</dbReference>
<feature type="region of interest" description="Disordered" evidence="1">
    <location>
        <begin position="44"/>
        <end position="67"/>
    </location>
</feature>
<accession>A0A6A4TP62</accession>
<gene>
    <name evidence="2" type="ORF">F2P81_000282</name>
</gene>
<sequence>MNTNKRVNGNNDSNDEYTHTAIVFNMTFDKNKGNPAALERCRPDSHIPTAEDSPVLNSTTGAVAREG</sequence>
<comment type="caution">
    <text evidence="2">The sequence shown here is derived from an EMBL/GenBank/DDBJ whole genome shotgun (WGS) entry which is preliminary data.</text>
</comment>
<evidence type="ECO:0000313" key="3">
    <source>
        <dbReference type="Proteomes" id="UP000438429"/>
    </source>
</evidence>
<dbReference type="AlphaFoldDB" id="A0A6A4TP62"/>
<proteinExistence type="predicted"/>
<protein>
    <submittedName>
        <fullName evidence="2">Uncharacterized protein</fullName>
    </submittedName>
</protein>
<evidence type="ECO:0000313" key="2">
    <source>
        <dbReference type="EMBL" id="KAF0046649.1"/>
    </source>
</evidence>